<dbReference type="eggNOG" id="COG0609">
    <property type="taxonomic scope" value="Bacteria"/>
</dbReference>
<evidence type="ECO:0000256" key="8">
    <source>
        <dbReference type="SAM" id="Phobius"/>
    </source>
</evidence>
<keyword evidence="9" id="KW-0378">Hydrolase</keyword>
<feature type="transmembrane region" description="Helical" evidence="8">
    <location>
        <begin position="252"/>
        <end position="281"/>
    </location>
</feature>
<keyword evidence="3" id="KW-0813">Transport</keyword>
<dbReference type="EMBL" id="CP003732">
    <property type="protein sequence ID" value="AFV10367.1"/>
    <property type="molecule type" value="Genomic_DNA"/>
</dbReference>
<evidence type="ECO:0000256" key="5">
    <source>
        <dbReference type="ARBA" id="ARBA00022692"/>
    </source>
</evidence>
<dbReference type="FunFam" id="1.10.3470.10:FF:000001">
    <property type="entry name" value="Vitamin B12 ABC transporter permease BtuC"/>
    <property type="match status" value="1"/>
</dbReference>
<dbReference type="Gene3D" id="1.10.3470.10">
    <property type="entry name" value="ABC transporter involved in vitamin B12 uptake, BtuC"/>
    <property type="match status" value="1"/>
</dbReference>
<dbReference type="RefSeq" id="WP_015049287.1">
    <property type="nucleotide sequence ID" value="NC_018870.1"/>
</dbReference>
<keyword evidence="4" id="KW-1003">Cell membrane</keyword>
<sequence length="349" mass="37864">MQPVLLCRIMRLKTTTVWWNYLLLFITLLALIFISLLLGRYPITPEQIVGILKAELFFSDRAVPDTVSTVFMEIRLPRIIAALLIGAALSVSGAVYQGTFKNPMVSPDILGASAGAGFGAALAILCSWGMKGIHIASFVCGLLAVFLTYFISTRIKSGDSSLILVLTGIFVGTVFSSLISLFKAVADPYNKLPAITYWLMGSLVSIKWSSIKLMILPVLTSSIVLYLVRWHLNIISFGDEEAQALGVDTGKLRIIVILCATLLTTSAVSVSGMIGWVGLVIPHLARALIGPDYQNLLPVSILVGGSFLLLVDTMARSLLPMEIPLGILTSLIGAPFFLYLLTKTRKGWR</sequence>
<dbReference type="KEGG" id="tpz:Tph_c01190"/>
<dbReference type="InterPro" id="IPR000522">
    <property type="entry name" value="ABC_transptr_permease_BtuC"/>
</dbReference>
<keyword evidence="7 8" id="KW-0472">Membrane</keyword>
<feature type="transmembrane region" description="Helical" evidence="8">
    <location>
        <begin position="323"/>
        <end position="341"/>
    </location>
</feature>
<dbReference type="PANTHER" id="PTHR30472:SF70">
    <property type="entry name" value="MOLYBDATE IMPORT SYSTEM PERMEASE PROTEIN MOLB"/>
    <property type="match status" value="1"/>
</dbReference>
<dbReference type="Proteomes" id="UP000000467">
    <property type="component" value="Chromosome"/>
</dbReference>
<evidence type="ECO:0000256" key="1">
    <source>
        <dbReference type="ARBA" id="ARBA00004651"/>
    </source>
</evidence>
<feature type="transmembrane region" description="Helical" evidence="8">
    <location>
        <begin position="18"/>
        <end position="38"/>
    </location>
</feature>
<feature type="transmembrane region" description="Helical" evidence="8">
    <location>
        <begin position="79"/>
        <end position="97"/>
    </location>
</feature>
<evidence type="ECO:0000256" key="4">
    <source>
        <dbReference type="ARBA" id="ARBA00022475"/>
    </source>
</evidence>
<dbReference type="STRING" id="1089553.Tph_c01190"/>
<feature type="transmembrane region" description="Helical" evidence="8">
    <location>
        <begin position="213"/>
        <end position="232"/>
    </location>
</feature>
<dbReference type="InterPro" id="IPR037294">
    <property type="entry name" value="ABC_BtuC-like"/>
</dbReference>
<dbReference type="PANTHER" id="PTHR30472">
    <property type="entry name" value="FERRIC ENTEROBACTIN TRANSPORT SYSTEM PERMEASE PROTEIN"/>
    <property type="match status" value="1"/>
</dbReference>
<comment type="subcellular location">
    <subcellularLocation>
        <location evidence="1">Cell membrane</location>
        <topology evidence="1">Multi-pass membrane protein</topology>
    </subcellularLocation>
</comment>
<dbReference type="Pfam" id="PF01032">
    <property type="entry name" value="FecCD"/>
    <property type="match status" value="1"/>
</dbReference>
<dbReference type="GO" id="GO:0033214">
    <property type="term" value="P:siderophore-iron import into cell"/>
    <property type="evidence" value="ECO:0007669"/>
    <property type="project" value="TreeGrafter"/>
</dbReference>
<evidence type="ECO:0000256" key="6">
    <source>
        <dbReference type="ARBA" id="ARBA00022989"/>
    </source>
</evidence>
<evidence type="ECO:0000256" key="7">
    <source>
        <dbReference type="ARBA" id="ARBA00023136"/>
    </source>
</evidence>
<name>K4LE68_THEPS</name>
<accession>K4LE68</accession>
<evidence type="ECO:0000256" key="2">
    <source>
        <dbReference type="ARBA" id="ARBA00007935"/>
    </source>
</evidence>
<organism evidence="9 10">
    <name type="scientific">Thermacetogenium phaeum (strain ATCC BAA-254 / DSM 26808 / PB)</name>
    <dbReference type="NCBI Taxonomy" id="1089553"/>
    <lineage>
        <taxon>Bacteria</taxon>
        <taxon>Bacillati</taxon>
        <taxon>Bacillota</taxon>
        <taxon>Clostridia</taxon>
        <taxon>Thermoanaerobacterales</taxon>
        <taxon>Thermoanaerobacteraceae</taxon>
        <taxon>Thermacetogenium</taxon>
    </lineage>
</organism>
<feature type="transmembrane region" description="Helical" evidence="8">
    <location>
        <begin position="109"/>
        <end position="128"/>
    </location>
</feature>
<evidence type="ECO:0000256" key="3">
    <source>
        <dbReference type="ARBA" id="ARBA00022448"/>
    </source>
</evidence>
<dbReference type="GO" id="GO:0005886">
    <property type="term" value="C:plasma membrane"/>
    <property type="evidence" value="ECO:0007669"/>
    <property type="project" value="UniProtKB-SubCell"/>
</dbReference>
<dbReference type="GO" id="GO:0016787">
    <property type="term" value="F:hydrolase activity"/>
    <property type="evidence" value="ECO:0007669"/>
    <property type="project" value="UniProtKB-KW"/>
</dbReference>
<feature type="transmembrane region" description="Helical" evidence="8">
    <location>
        <begin position="135"/>
        <end position="155"/>
    </location>
</feature>
<evidence type="ECO:0000313" key="10">
    <source>
        <dbReference type="Proteomes" id="UP000000467"/>
    </source>
</evidence>
<evidence type="ECO:0000313" key="9">
    <source>
        <dbReference type="EMBL" id="AFV10367.1"/>
    </source>
</evidence>
<reference evidence="9 10" key="1">
    <citation type="journal article" date="2012" name="BMC Genomics">
        <title>Genome-guided analysis of physiological and morphological traits of the fermentative acetate oxidizer Thermacetogenium phaeum.</title>
        <authorList>
            <person name="Oehler D."/>
            <person name="Poehlein A."/>
            <person name="Leimbach A."/>
            <person name="Muller N."/>
            <person name="Daniel R."/>
            <person name="Gottschalk G."/>
            <person name="Schink B."/>
        </authorList>
    </citation>
    <scope>NUCLEOTIDE SEQUENCE [LARGE SCALE GENOMIC DNA]</scope>
    <source>
        <strain evidence="10">ATCC BAA-254 / DSM 26808 / PB</strain>
    </source>
</reference>
<keyword evidence="10" id="KW-1185">Reference proteome</keyword>
<dbReference type="EC" id="3.6.3.-" evidence="9"/>
<gene>
    <name evidence="9" type="ordered locus">Tph_c01190</name>
</gene>
<feature type="transmembrane region" description="Helical" evidence="8">
    <location>
        <begin position="161"/>
        <end position="182"/>
    </location>
</feature>
<proteinExistence type="inferred from homology"/>
<dbReference type="GO" id="GO:0022857">
    <property type="term" value="F:transmembrane transporter activity"/>
    <property type="evidence" value="ECO:0007669"/>
    <property type="project" value="InterPro"/>
</dbReference>
<comment type="similarity">
    <text evidence="2">Belongs to the binding-protein-dependent transport system permease family. FecCD subfamily.</text>
</comment>
<dbReference type="HOGENOM" id="CLU_013016_0_2_9"/>
<keyword evidence="5 8" id="KW-0812">Transmembrane</keyword>
<dbReference type="OrthoDB" id="9792889at2"/>
<dbReference type="CDD" id="cd06550">
    <property type="entry name" value="TM_ABC_iron-siderophores_like"/>
    <property type="match status" value="1"/>
</dbReference>
<dbReference type="SUPFAM" id="SSF81345">
    <property type="entry name" value="ABC transporter involved in vitamin B12 uptake, BtuC"/>
    <property type="match status" value="1"/>
</dbReference>
<dbReference type="AlphaFoldDB" id="K4LE68"/>
<keyword evidence="6 8" id="KW-1133">Transmembrane helix</keyword>
<protein>
    <submittedName>
        <fullName evidence="9">ABC transporter, permease protein</fullName>
        <ecNumber evidence="9">3.6.3.-</ecNumber>
    </submittedName>
</protein>